<evidence type="ECO:0000313" key="2">
    <source>
        <dbReference type="Proteomes" id="UP001371456"/>
    </source>
</evidence>
<comment type="caution">
    <text evidence="1">The sequence shown here is derived from an EMBL/GenBank/DDBJ whole genome shotgun (WGS) entry which is preliminary data.</text>
</comment>
<keyword evidence="2" id="KW-1185">Reference proteome</keyword>
<accession>A0AAN8Y2K2</accession>
<dbReference type="AlphaFoldDB" id="A0AAN8Y2K2"/>
<name>A0AAN8Y2K2_SOLBU</name>
<dbReference type="EMBL" id="JBANQN010000011">
    <property type="protein sequence ID" value="KAK6776697.1"/>
    <property type="molecule type" value="Genomic_DNA"/>
</dbReference>
<sequence length="22" mass="2442">MPSNYDTILTVGGDKSPTYIIR</sequence>
<evidence type="ECO:0000313" key="1">
    <source>
        <dbReference type="EMBL" id="KAK6776697.1"/>
    </source>
</evidence>
<reference evidence="1 2" key="1">
    <citation type="submission" date="2024-02" db="EMBL/GenBank/DDBJ databases">
        <title>de novo genome assembly of Solanum bulbocastanum strain 11H21.</title>
        <authorList>
            <person name="Hosaka A.J."/>
        </authorList>
    </citation>
    <scope>NUCLEOTIDE SEQUENCE [LARGE SCALE GENOMIC DNA]</scope>
    <source>
        <tissue evidence="1">Young leaves</tissue>
    </source>
</reference>
<gene>
    <name evidence="1" type="ORF">RDI58_027698</name>
</gene>
<proteinExistence type="predicted"/>
<organism evidence="1 2">
    <name type="scientific">Solanum bulbocastanum</name>
    <name type="common">Wild potato</name>
    <dbReference type="NCBI Taxonomy" id="147425"/>
    <lineage>
        <taxon>Eukaryota</taxon>
        <taxon>Viridiplantae</taxon>
        <taxon>Streptophyta</taxon>
        <taxon>Embryophyta</taxon>
        <taxon>Tracheophyta</taxon>
        <taxon>Spermatophyta</taxon>
        <taxon>Magnoliopsida</taxon>
        <taxon>eudicotyledons</taxon>
        <taxon>Gunneridae</taxon>
        <taxon>Pentapetalae</taxon>
        <taxon>asterids</taxon>
        <taxon>lamiids</taxon>
        <taxon>Solanales</taxon>
        <taxon>Solanaceae</taxon>
        <taxon>Solanoideae</taxon>
        <taxon>Solaneae</taxon>
        <taxon>Solanum</taxon>
    </lineage>
</organism>
<dbReference type="Proteomes" id="UP001371456">
    <property type="component" value="Unassembled WGS sequence"/>
</dbReference>
<protein>
    <submittedName>
        <fullName evidence="1">Uncharacterized protein</fullName>
    </submittedName>
</protein>